<sequence>MTCANVRHNGGEAHTKRMRPSTAVVAHRAHHTRRRSDSRCALPLSPPSFPSCLRRKQQPPATASRRYKRSIQIHCNVHRVCMWLCVPADTRGKEVKTGAEHVKRRTNKTVQRRCMAEVKRKRPLKLMILHRRESSGHSLKINENNKKNSSSPFHPITI</sequence>
<name>V5D279_TRYCR</name>
<feature type="region of interest" description="Disordered" evidence="1">
    <location>
        <begin position="133"/>
        <end position="158"/>
    </location>
</feature>
<protein>
    <submittedName>
        <fullName evidence="2">Uncharacterized protein</fullName>
    </submittedName>
</protein>
<proteinExistence type="predicted"/>
<feature type="region of interest" description="Disordered" evidence="1">
    <location>
        <begin position="1"/>
        <end position="22"/>
    </location>
</feature>
<feature type="compositionally biased region" description="Low complexity" evidence="1">
    <location>
        <begin position="138"/>
        <end position="151"/>
    </location>
</feature>
<evidence type="ECO:0000313" key="3">
    <source>
        <dbReference type="Proteomes" id="UP000017861"/>
    </source>
</evidence>
<evidence type="ECO:0000256" key="1">
    <source>
        <dbReference type="SAM" id="MobiDB-lite"/>
    </source>
</evidence>
<comment type="caution">
    <text evidence="2">The sequence shown here is derived from an EMBL/GenBank/DDBJ whole genome shotgun (WGS) entry which is preliminary data.</text>
</comment>
<gene>
    <name evidence="2" type="ORF">TCDM_10877</name>
</gene>
<dbReference type="EMBL" id="AYLP01000275">
    <property type="protein sequence ID" value="ESS61536.1"/>
    <property type="molecule type" value="Genomic_DNA"/>
</dbReference>
<dbReference type="Proteomes" id="UP000017861">
    <property type="component" value="Unassembled WGS sequence"/>
</dbReference>
<accession>V5D279</accession>
<dbReference type="AlphaFoldDB" id="V5D279"/>
<reference evidence="2 3" key="1">
    <citation type="journal article" date="2014" name="Genome Announc.">
        <title>Trypanosoma cruzi Clone Dm28c Draft Genome Sequence.</title>
        <authorList>
            <person name="Grisard E.C."/>
            <person name="Teixeira S.M."/>
            <person name="de Almeida L.G."/>
            <person name="Stoco P.H."/>
            <person name="Gerber A.L."/>
            <person name="Talavera-Lopez C."/>
            <person name="Lima O.C."/>
            <person name="Andersson B."/>
            <person name="de Vasconcelos A.T."/>
        </authorList>
    </citation>
    <scope>NUCLEOTIDE SEQUENCE [LARGE SCALE GENOMIC DNA]</scope>
    <source>
        <strain evidence="2 3">Dm28c</strain>
    </source>
</reference>
<evidence type="ECO:0000313" key="2">
    <source>
        <dbReference type="EMBL" id="ESS61536.1"/>
    </source>
</evidence>
<dbReference type="VEuPathDB" id="TriTrypDB:TCDM_10877"/>
<organism evidence="2 3">
    <name type="scientific">Trypanosoma cruzi Dm28c</name>
    <dbReference type="NCBI Taxonomy" id="1416333"/>
    <lineage>
        <taxon>Eukaryota</taxon>
        <taxon>Discoba</taxon>
        <taxon>Euglenozoa</taxon>
        <taxon>Kinetoplastea</taxon>
        <taxon>Metakinetoplastina</taxon>
        <taxon>Trypanosomatida</taxon>
        <taxon>Trypanosomatidae</taxon>
        <taxon>Trypanosoma</taxon>
        <taxon>Schizotrypanum</taxon>
    </lineage>
</organism>